<dbReference type="OrthoDB" id="2444801at2759"/>
<dbReference type="AlphaFoldDB" id="A0A9W4SX70"/>
<accession>A0A9W4SX70</accession>
<keyword evidence="2" id="KW-1185">Reference proteome</keyword>
<protein>
    <submittedName>
        <fullName evidence="1">6491_t:CDS:1</fullName>
    </submittedName>
</protein>
<evidence type="ECO:0000313" key="1">
    <source>
        <dbReference type="EMBL" id="CAI2184162.1"/>
    </source>
</evidence>
<proteinExistence type="predicted"/>
<gene>
    <name evidence="1" type="ORF">FWILDA_LOCUS11442</name>
</gene>
<dbReference type="Proteomes" id="UP001153678">
    <property type="component" value="Unassembled WGS sequence"/>
</dbReference>
<evidence type="ECO:0000313" key="2">
    <source>
        <dbReference type="Proteomes" id="UP001153678"/>
    </source>
</evidence>
<comment type="caution">
    <text evidence="1">The sequence shown here is derived from an EMBL/GenBank/DDBJ whole genome shotgun (WGS) entry which is preliminary data.</text>
</comment>
<feature type="non-terminal residue" evidence="1">
    <location>
        <position position="1"/>
    </location>
</feature>
<name>A0A9W4SX70_9GLOM</name>
<dbReference type="EMBL" id="CAMKVN010003246">
    <property type="protein sequence ID" value="CAI2184162.1"/>
    <property type="molecule type" value="Genomic_DNA"/>
</dbReference>
<sequence>GNLKKSDYNIICKWILKAWAEIPKGMIVKSFKKYGINNAMNGSEDDLFGQDETKKNDDKREILNINSDSADEYLADESNKLNE</sequence>
<reference evidence="1" key="1">
    <citation type="submission" date="2022-08" db="EMBL/GenBank/DDBJ databases">
        <authorList>
            <person name="Kallberg Y."/>
            <person name="Tangrot J."/>
            <person name="Rosling A."/>
        </authorList>
    </citation>
    <scope>NUCLEOTIDE SEQUENCE</scope>
    <source>
        <strain evidence="1">Wild A</strain>
    </source>
</reference>
<organism evidence="1 2">
    <name type="scientific">Funneliformis geosporum</name>
    <dbReference type="NCBI Taxonomy" id="1117311"/>
    <lineage>
        <taxon>Eukaryota</taxon>
        <taxon>Fungi</taxon>
        <taxon>Fungi incertae sedis</taxon>
        <taxon>Mucoromycota</taxon>
        <taxon>Glomeromycotina</taxon>
        <taxon>Glomeromycetes</taxon>
        <taxon>Glomerales</taxon>
        <taxon>Glomeraceae</taxon>
        <taxon>Funneliformis</taxon>
    </lineage>
</organism>